<dbReference type="Proteomes" id="UP000887013">
    <property type="component" value="Unassembled WGS sequence"/>
</dbReference>
<proteinExistence type="predicted"/>
<organism evidence="1 2">
    <name type="scientific">Nephila pilipes</name>
    <name type="common">Giant wood spider</name>
    <name type="synonym">Nephila maculata</name>
    <dbReference type="NCBI Taxonomy" id="299642"/>
    <lineage>
        <taxon>Eukaryota</taxon>
        <taxon>Metazoa</taxon>
        <taxon>Ecdysozoa</taxon>
        <taxon>Arthropoda</taxon>
        <taxon>Chelicerata</taxon>
        <taxon>Arachnida</taxon>
        <taxon>Araneae</taxon>
        <taxon>Araneomorphae</taxon>
        <taxon>Entelegynae</taxon>
        <taxon>Araneoidea</taxon>
        <taxon>Nephilidae</taxon>
        <taxon>Nephila</taxon>
    </lineage>
</organism>
<evidence type="ECO:0000313" key="2">
    <source>
        <dbReference type="Proteomes" id="UP000887013"/>
    </source>
</evidence>
<accession>A0A8X6TSW4</accession>
<evidence type="ECO:0000313" key="1">
    <source>
        <dbReference type="EMBL" id="GFT52531.1"/>
    </source>
</evidence>
<sequence>MVSWAHCPNYPKPPKCSSRNIKTFTSNKTISHIRKHLIMLLAHRRGHINPANQKPLRKTRPVHVEILHPATTNRITNKAKVLLNLLIYF</sequence>
<protein>
    <submittedName>
        <fullName evidence="1">Uncharacterized protein</fullName>
    </submittedName>
</protein>
<gene>
    <name evidence="1" type="ORF">NPIL_170941</name>
</gene>
<dbReference type="EMBL" id="BMAW01065920">
    <property type="protein sequence ID" value="GFT52531.1"/>
    <property type="molecule type" value="Genomic_DNA"/>
</dbReference>
<keyword evidence="2" id="KW-1185">Reference proteome</keyword>
<dbReference type="AlphaFoldDB" id="A0A8X6TSW4"/>
<name>A0A8X6TSW4_NEPPI</name>
<comment type="caution">
    <text evidence="1">The sequence shown here is derived from an EMBL/GenBank/DDBJ whole genome shotgun (WGS) entry which is preliminary data.</text>
</comment>
<reference evidence="1" key="1">
    <citation type="submission" date="2020-08" db="EMBL/GenBank/DDBJ databases">
        <title>Multicomponent nature underlies the extraordinary mechanical properties of spider dragline silk.</title>
        <authorList>
            <person name="Kono N."/>
            <person name="Nakamura H."/>
            <person name="Mori M."/>
            <person name="Yoshida Y."/>
            <person name="Ohtoshi R."/>
            <person name="Malay A.D."/>
            <person name="Moran D.A.P."/>
            <person name="Tomita M."/>
            <person name="Numata K."/>
            <person name="Arakawa K."/>
        </authorList>
    </citation>
    <scope>NUCLEOTIDE SEQUENCE</scope>
</reference>